<reference evidence="9 10" key="1">
    <citation type="journal article" date="2023" name="G3 (Bethesda)">
        <title>A high-quality reference genome for the fission yeast Schizosaccharomyces osmophilus.</title>
        <authorList>
            <person name="Jia G.S."/>
            <person name="Zhang W.C."/>
            <person name="Liang Y."/>
            <person name="Liu X.H."/>
            <person name="Rhind N."/>
            <person name="Pidoux A."/>
            <person name="Brysch-Herzberg M."/>
            <person name="Du L.L."/>
        </authorList>
    </citation>
    <scope>NUCLEOTIDE SEQUENCE [LARGE SCALE GENOMIC DNA]</scope>
    <source>
        <strain evidence="9 10">CBS 15793</strain>
    </source>
</reference>
<evidence type="ECO:0000256" key="2">
    <source>
        <dbReference type="ARBA" id="ARBA00022833"/>
    </source>
</evidence>
<dbReference type="PANTHER" id="PTHR36206:SF13">
    <property type="entry name" value="TRANSCRIPTIONAL REGULATORY PROTEIN MOC3"/>
    <property type="match status" value="1"/>
</dbReference>
<evidence type="ECO:0000256" key="1">
    <source>
        <dbReference type="ARBA" id="ARBA00022723"/>
    </source>
</evidence>
<evidence type="ECO:0000256" key="5">
    <source>
        <dbReference type="ARBA" id="ARBA00023163"/>
    </source>
</evidence>
<dbReference type="SMART" id="SM00066">
    <property type="entry name" value="GAL4"/>
    <property type="match status" value="1"/>
</dbReference>
<organism evidence="9 10">
    <name type="scientific">Schizosaccharomyces osmophilus</name>
    <dbReference type="NCBI Taxonomy" id="2545709"/>
    <lineage>
        <taxon>Eukaryota</taxon>
        <taxon>Fungi</taxon>
        <taxon>Dikarya</taxon>
        <taxon>Ascomycota</taxon>
        <taxon>Taphrinomycotina</taxon>
        <taxon>Schizosaccharomycetes</taxon>
        <taxon>Schizosaccharomycetales</taxon>
        <taxon>Schizosaccharomycetaceae</taxon>
        <taxon>Schizosaccharomyces</taxon>
    </lineage>
</organism>
<keyword evidence="1" id="KW-0479">Metal-binding</keyword>
<dbReference type="InterPro" id="IPR001138">
    <property type="entry name" value="Zn2Cys6_DnaBD"/>
</dbReference>
<evidence type="ECO:0000256" key="3">
    <source>
        <dbReference type="ARBA" id="ARBA00023015"/>
    </source>
</evidence>
<evidence type="ECO:0000256" key="7">
    <source>
        <dbReference type="SAM" id="MobiDB-lite"/>
    </source>
</evidence>
<dbReference type="GeneID" id="80875243"/>
<dbReference type="PROSITE" id="PS50048">
    <property type="entry name" value="ZN2_CY6_FUNGAL_2"/>
    <property type="match status" value="1"/>
</dbReference>
<keyword evidence="2" id="KW-0862">Zinc</keyword>
<keyword evidence="3" id="KW-0805">Transcription regulation</keyword>
<evidence type="ECO:0000313" key="9">
    <source>
        <dbReference type="EMBL" id="WBW72012.1"/>
    </source>
</evidence>
<dbReference type="Proteomes" id="UP001212411">
    <property type="component" value="Chromosome 1"/>
</dbReference>
<feature type="domain" description="Zn(2)-C6 fungal-type" evidence="8">
    <location>
        <begin position="49"/>
        <end position="77"/>
    </location>
</feature>
<dbReference type="InterPro" id="IPR052360">
    <property type="entry name" value="Transcr_Regulatory_Proteins"/>
</dbReference>
<dbReference type="PROSITE" id="PS00463">
    <property type="entry name" value="ZN2_CY6_FUNGAL_1"/>
    <property type="match status" value="1"/>
</dbReference>
<protein>
    <submittedName>
        <fullName evidence="9">DNA-binding transcription factor Moc3</fullName>
    </submittedName>
</protein>
<proteinExistence type="predicted"/>
<dbReference type="SUPFAM" id="SSF57701">
    <property type="entry name" value="Zn2/Cys6 DNA-binding domain"/>
    <property type="match status" value="1"/>
</dbReference>
<accession>A0AAE9WB28</accession>
<dbReference type="PANTHER" id="PTHR36206">
    <property type="entry name" value="ASPERCRYPTIN BIOSYNTHESIS CLUSTER-SPECIFIC TRANSCRIPTION REGULATOR ATNN-RELATED"/>
    <property type="match status" value="1"/>
</dbReference>
<feature type="region of interest" description="Disordered" evidence="7">
    <location>
        <begin position="129"/>
        <end position="161"/>
    </location>
</feature>
<dbReference type="InterPro" id="IPR036864">
    <property type="entry name" value="Zn2-C6_fun-type_DNA-bd_sf"/>
</dbReference>
<dbReference type="GO" id="GO:0008270">
    <property type="term" value="F:zinc ion binding"/>
    <property type="evidence" value="ECO:0007669"/>
    <property type="project" value="InterPro"/>
</dbReference>
<dbReference type="KEGG" id="som:SOMG_01761"/>
<dbReference type="EMBL" id="CP115611">
    <property type="protein sequence ID" value="WBW72012.1"/>
    <property type="molecule type" value="Genomic_DNA"/>
</dbReference>
<sequence>MKPYDAYPDASVKRYRMTPVLSNPSPIPLLAKQQQEQPLKPVKRRTKTGCLTCRRRRIKCDETKPLCANCSKSNRKCEGYPNHSTAPQAGESLSPVNVNINAALLPQQQASPVFNTNAVPTASGIRSSTDADAGLNTSHQDFLPNELNRPTGTPSLTSSIPQPMKQHPSLFPMAGHPNSFPPGYPHLNHQLHPPAPVSSTPSNPYNYATVNSTPSTVTSSSHPLSSLRSSGSIPSNLLTMPSPTLEVSPFYFYYIIPSIRVFEFEDAAALHFWSNTVPQLAESIPCMNYSLLAFTAAKRLDNFNAYSCILKAVRTPIPNPNSFESLLSYAFLALTYLTIPNCDFSFVNNTFKRLSCLSTVRSNFVNTLLAMVIRETVLALLPRQNIWEFDGLCISEAFNVRSNALISDTLFSEGIRILSQPLVHGNVHLERIISWRDEYHVRLYSSSSSVTFQVLDCIGHALTKNSNDLLETLQLLAQKDCINSALTHSIYQCAMSLQNCFPRASKQAEVLFQVQSYYSRLLFNSFLECSESDGSAFNVTKSFD</sequence>
<evidence type="ECO:0000256" key="4">
    <source>
        <dbReference type="ARBA" id="ARBA00023125"/>
    </source>
</evidence>
<evidence type="ECO:0000313" key="10">
    <source>
        <dbReference type="Proteomes" id="UP001212411"/>
    </source>
</evidence>
<dbReference type="Gene3D" id="4.10.240.10">
    <property type="entry name" value="Zn(2)-C6 fungal-type DNA-binding domain"/>
    <property type="match status" value="1"/>
</dbReference>
<dbReference type="Pfam" id="PF00172">
    <property type="entry name" value="Zn_clus"/>
    <property type="match status" value="1"/>
</dbReference>
<feature type="compositionally biased region" description="Polar residues" evidence="7">
    <location>
        <begin position="148"/>
        <end position="161"/>
    </location>
</feature>
<dbReference type="GO" id="GO:0003677">
    <property type="term" value="F:DNA binding"/>
    <property type="evidence" value="ECO:0007669"/>
    <property type="project" value="UniProtKB-KW"/>
</dbReference>
<evidence type="ECO:0000256" key="6">
    <source>
        <dbReference type="ARBA" id="ARBA00023242"/>
    </source>
</evidence>
<keyword evidence="6" id="KW-0539">Nucleus</keyword>
<keyword evidence="10" id="KW-1185">Reference proteome</keyword>
<dbReference type="CDD" id="cd00067">
    <property type="entry name" value="GAL4"/>
    <property type="match status" value="1"/>
</dbReference>
<feature type="compositionally biased region" description="Polar residues" evidence="7">
    <location>
        <begin position="129"/>
        <end position="140"/>
    </location>
</feature>
<keyword evidence="5" id="KW-0804">Transcription</keyword>
<dbReference type="RefSeq" id="XP_056036255.1">
    <property type="nucleotide sequence ID" value="XM_056180554.1"/>
</dbReference>
<keyword evidence="4 9" id="KW-0238">DNA-binding</keyword>
<evidence type="ECO:0000259" key="8">
    <source>
        <dbReference type="PROSITE" id="PS50048"/>
    </source>
</evidence>
<dbReference type="GO" id="GO:0000981">
    <property type="term" value="F:DNA-binding transcription factor activity, RNA polymerase II-specific"/>
    <property type="evidence" value="ECO:0007669"/>
    <property type="project" value="InterPro"/>
</dbReference>
<gene>
    <name evidence="9" type="primary">moc3</name>
    <name evidence="9" type="ORF">SOMG_01761</name>
</gene>
<dbReference type="AlphaFoldDB" id="A0AAE9WB28"/>
<name>A0AAE9WB28_9SCHI</name>